<feature type="domain" description="HTH tetR-type" evidence="5">
    <location>
        <begin position="5"/>
        <end position="65"/>
    </location>
</feature>
<dbReference type="PROSITE" id="PS50977">
    <property type="entry name" value="HTH_TETR_2"/>
    <property type="match status" value="1"/>
</dbReference>
<evidence type="ECO:0000313" key="7">
    <source>
        <dbReference type="Proteomes" id="UP000280668"/>
    </source>
</evidence>
<protein>
    <submittedName>
        <fullName evidence="6">TetR family transcriptional regulator</fullName>
    </submittedName>
</protein>
<keyword evidence="3" id="KW-0804">Transcription</keyword>
<dbReference type="InterPro" id="IPR009057">
    <property type="entry name" value="Homeodomain-like_sf"/>
</dbReference>
<dbReference type="GO" id="GO:0003677">
    <property type="term" value="F:DNA binding"/>
    <property type="evidence" value="ECO:0007669"/>
    <property type="project" value="UniProtKB-UniRule"/>
</dbReference>
<organism evidence="6 7">
    <name type="scientific">Bogoriella caseilytica</name>
    <dbReference type="NCBI Taxonomy" id="56055"/>
    <lineage>
        <taxon>Bacteria</taxon>
        <taxon>Bacillati</taxon>
        <taxon>Actinomycetota</taxon>
        <taxon>Actinomycetes</taxon>
        <taxon>Micrococcales</taxon>
        <taxon>Bogoriellaceae</taxon>
        <taxon>Bogoriella</taxon>
    </lineage>
</organism>
<dbReference type="SUPFAM" id="SSF46689">
    <property type="entry name" value="Homeodomain-like"/>
    <property type="match status" value="1"/>
</dbReference>
<dbReference type="InterPro" id="IPR001647">
    <property type="entry name" value="HTH_TetR"/>
</dbReference>
<name>A0A3N2BCM6_9MICO</name>
<proteinExistence type="predicted"/>
<dbReference type="Gene3D" id="1.10.357.10">
    <property type="entry name" value="Tetracycline Repressor, domain 2"/>
    <property type="match status" value="1"/>
</dbReference>
<dbReference type="PRINTS" id="PR00455">
    <property type="entry name" value="HTHTETR"/>
</dbReference>
<evidence type="ECO:0000256" key="3">
    <source>
        <dbReference type="ARBA" id="ARBA00023163"/>
    </source>
</evidence>
<dbReference type="Pfam" id="PF00440">
    <property type="entry name" value="TetR_N"/>
    <property type="match status" value="1"/>
</dbReference>
<dbReference type="SUPFAM" id="SSF48498">
    <property type="entry name" value="Tetracyclin repressor-like, C-terminal domain"/>
    <property type="match status" value="1"/>
</dbReference>
<sequence>MVTTLHTRDRILDAAELLFFRDGIAVTGVDAVAAEAGVSVVTLYKHHRSKENLLREVLRRRFDSWVEHWDAALERAHSPEGKLLSLFDAVATFRAAAGPTQWCCFLATASERPRPADPASDPVFALLEQDTALVANRLQALTTALGYREPEALAHGLLLIYNGILASLLRGAPHEPLPVARDLGRALIDSSRAAS</sequence>
<keyword evidence="2 4" id="KW-0238">DNA-binding</keyword>
<accession>A0A3N2BCM6</accession>
<dbReference type="InterPro" id="IPR036271">
    <property type="entry name" value="Tet_transcr_reg_TetR-rel_C_sf"/>
</dbReference>
<dbReference type="AlphaFoldDB" id="A0A3N2BCM6"/>
<gene>
    <name evidence="6" type="ORF">EDD31_1376</name>
</gene>
<dbReference type="PANTHER" id="PTHR47506:SF1">
    <property type="entry name" value="HTH-TYPE TRANSCRIPTIONAL REGULATOR YJDC"/>
    <property type="match status" value="1"/>
</dbReference>
<evidence type="ECO:0000256" key="1">
    <source>
        <dbReference type="ARBA" id="ARBA00023015"/>
    </source>
</evidence>
<comment type="caution">
    <text evidence="6">The sequence shown here is derived from an EMBL/GenBank/DDBJ whole genome shotgun (WGS) entry which is preliminary data.</text>
</comment>
<dbReference type="Proteomes" id="UP000280668">
    <property type="component" value="Unassembled WGS sequence"/>
</dbReference>
<dbReference type="EMBL" id="RKHK01000001">
    <property type="protein sequence ID" value="ROR73011.1"/>
    <property type="molecule type" value="Genomic_DNA"/>
</dbReference>
<keyword evidence="7" id="KW-1185">Reference proteome</keyword>
<dbReference type="OrthoDB" id="3196926at2"/>
<evidence type="ECO:0000313" key="6">
    <source>
        <dbReference type="EMBL" id="ROR73011.1"/>
    </source>
</evidence>
<dbReference type="RefSeq" id="WP_123303493.1">
    <property type="nucleotide sequence ID" value="NZ_RKHK01000001.1"/>
</dbReference>
<dbReference type="PANTHER" id="PTHR47506">
    <property type="entry name" value="TRANSCRIPTIONAL REGULATORY PROTEIN"/>
    <property type="match status" value="1"/>
</dbReference>
<reference evidence="6 7" key="1">
    <citation type="submission" date="2018-11" db="EMBL/GenBank/DDBJ databases">
        <title>Sequencing the genomes of 1000 actinobacteria strains.</title>
        <authorList>
            <person name="Klenk H.-P."/>
        </authorList>
    </citation>
    <scope>NUCLEOTIDE SEQUENCE [LARGE SCALE GENOMIC DNA]</scope>
    <source>
        <strain evidence="6 7">DSM 11294</strain>
    </source>
</reference>
<keyword evidence="1" id="KW-0805">Transcription regulation</keyword>
<evidence type="ECO:0000256" key="4">
    <source>
        <dbReference type="PROSITE-ProRule" id="PRU00335"/>
    </source>
</evidence>
<evidence type="ECO:0000256" key="2">
    <source>
        <dbReference type="ARBA" id="ARBA00023125"/>
    </source>
</evidence>
<evidence type="ECO:0000259" key="5">
    <source>
        <dbReference type="PROSITE" id="PS50977"/>
    </source>
</evidence>
<feature type="DNA-binding region" description="H-T-H motif" evidence="4">
    <location>
        <begin position="28"/>
        <end position="47"/>
    </location>
</feature>